<dbReference type="Pfam" id="PF09346">
    <property type="entry name" value="SMI1_KNR4"/>
    <property type="match status" value="1"/>
</dbReference>
<sequence length="180" mass="19363">MTRSAIDVRARLAAARAGDPGLRRFGAAEHHYALRPPLDGAAVAAFEARHAVVLPTEYRRFLLEVGSCGAGPHYGLYPLDGSGMEPVDLAERELPGHLATSFPHTEAWNPAGTMSEQEYSADGRTTGSLVVCHFGCGALYRLVVTGPARGQVWFDDRCSAAGLTPGPGFDRWYGDWLHAL</sequence>
<dbReference type="SUPFAM" id="SSF160631">
    <property type="entry name" value="SMI1/KNR4-like"/>
    <property type="match status" value="1"/>
</dbReference>
<accession>A0ABT1A1D2</accession>
<reference evidence="2" key="1">
    <citation type="submission" date="2021-04" db="EMBL/GenBank/DDBJ databases">
        <title>Pseudonocardia sp. nov., isolated from sandy soil of mangrove forest.</title>
        <authorList>
            <person name="Zan Z."/>
            <person name="Huang R."/>
            <person name="Liu W."/>
        </authorList>
    </citation>
    <scope>NUCLEOTIDE SEQUENCE</scope>
    <source>
        <strain evidence="2">S2-4</strain>
    </source>
</reference>
<organism evidence="2 3">
    <name type="scientific">Pseudonocardia humida</name>
    <dbReference type="NCBI Taxonomy" id="2800819"/>
    <lineage>
        <taxon>Bacteria</taxon>
        <taxon>Bacillati</taxon>
        <taxon>Actinomycetota</taxon>
        <taxon>Actinomycetes</taxon>
        <taxon>Pseudonocardiales</taxon>
        <taxon>Pseudonocardiaceae</taxon>
        <taxon>Pseudonocardia</taxon>
    </lineage>
</organism>
<dbReference type="Proteomes" id="UP001165283">
    <property type="component" value="Unassembled WGS sequence"/>
</dbReference>
<evidence type="ECO:0000259" key="1">
    <source>
        <dbReference type="SMART" id="SM00860"/>
    </source>
</evidence>
<dbReference type="InterPro" id="IPR037883">
    <property type="entry name" value="Knr4/Smi1-like_sf"/>
</dbReference>
<dbReference type="EMBL" id="JAGSOV010000037">
    <property type="protein sequence ID" value="MCO1656814.1"/>
    <property type="molecule type" value="Genomic_DNA"/>
</dbReference>
<gene>
    <name evidence="2" type="ORF">KDL28_17280</name>
</gene>
<evidence type="ECO:0000313" key="2">
    <source>
        <dbReference type="EMBL" id="MCO1656814.1"/>
    </source>
</evidence>
<dbReference type="RefSeq" id="WP_252439884.1">
    <property type="nucleotide sequence ID" value="NZ_JAGSOV010000037.1"/>
</dbReference>
<name>A0ABT1A1D2_9PSEU</name>
<keyword evidence="3" id="KW-1185">Reference proteome</keyword>
<evidence type="ECO:0000313" key="3">
    <source>
        <dbReference type="Proteomes" id="UP001165283"/>
    </source>
</evidence>
<protein>
    <submittedName>
        <fullName evidence="2">SMI1/KNR4 family protein</fullName>
    </submittedName>
</protein>
<dbReference type="InterPro" id="IPR018958">
    <property type="entry name" value="Knr4/Smi1-like_dom"/>
</dbReference>
<dbReference type="SMART" id="SM00860">
    <property type="entry name" value="SMI1_KNR4"/>
    <property type="match status" value="1"/>
</dbReference>
<comment type="caution">
    <text evidence="2">The sequence shown here is derived from an EMBL/GenBank/DDBJ whole genome shotgun (WGS) entry which is preliminary data.</text>
</comment>
<feature type="domain" description="Knr4/Smi1-like" evidence="1">
    <location>
        <begin position="37"/>
        <end position="179"/>
    </location>
</feature>
<proteinExistence type="predicted"/>